<keyword evidence="2" id="KW-0687">Ribonucleoprotein</keyword>
<organism evidence="4 5">
    <name type="scientific">Acaulospora morrowiae</name>
    <dbReference type="NCBI Taxonomy" id="94023"/>
    <lineage>
        <taxon>Eukaryota</taxon>
        <taxon>Fungi</taxon>
        <taxon>Fungi incertae sedis</taxon>
        <taxon>Mucoromycota</taxon>
        <taxon>Glomeromycotina</taxon>
        <taxon>Glomeromycetes</taxon>
        <taxon>Diversisporales</taxon>
        <taxon>Acaulosporaceae</taxon>
        <taxon>Acaulospora</taxon>
    </lineage>
</organism>
<keyword evidence="1" id="KW-0689">Ribosomal protein</keyword>
<gene>
    <name evidence="4" type="ORF">AMORRO_LOCUS1176</name>
</gene>
<name>A0A9N8VN31_9GLOM</name>
<comment type="caution">
    <text evidence="4">The sequence shown here is derived from an EMBL/GenBank/DDBJ whole genome shotgun (WGS) entry which is preliminary data.</text>
</comment>
<dbReference type="InterPro" id="IPR011331">
    <property type="entry name" value="Ribosomal_eL37/eL43"/>
</dbReference>
<dbReference type="PANTHER" id="PTHR10768:SF0">
    <property type="entry name" value="RIBOSOMAL PROTEIN L37"/>
    <property type="match status" value="1"/>
</dbReference>
<accession>A0A9N8VN31</accession>
<dbReference type="AlphaFoldDB" id="A0A9N8VN31"/>
<sequence>MLEISRSSSARKSLLLGKIYRNYDKQRVPQASVNVTQRLTLSAAVVGGVHSITKRKLAHNAAIPPRRPEAVNNWSEKGKRRKTTGTGRMRHLKHVYRRFKNGFREGAQAKKQVTPAAS</sequence>
<dbReference type="Gene3D" id="2.20.25.30">
    <property type="match status" value="1"/>
</dbReference>
<dbReference type="GO" id="GO:0003735">
    <property type="term" value="F:structural constituent of ribosome"/>
    <property type="evidence" value="ECO:0007669"/>
    <property type="project" value="InterPro"/>
</dbReference>
<dbReference type="Proteomes" id="UP000789342">
    <property type="component" value="Unassembled WGS sequence"/>
</dbReference>
<protein>
    <submittedName>
        <fullName evidence="4">6025_t:CDS:1</fullName>
    </submittedName>
</protein>
<feature type="region of interest" description="Disordered" evidence="3">
    <location>
        <begin position="57"/>
        <end position="92"/>
    </location>
</feature>
<evidence type="ECO:0000256" key="3">
    <source>
        <dbReference type="SAM" id="MobiDB-lite"/>
    </source>
</evidence>
<dbReference type="EMBL" id="CAJVPV010000425">
    <property type="protein sequence ID" value="CAG8456459.1"/>
    <property type="molecule type" value="Genomic_DNA"/>
</dbReference>
<dbReference type="GO" id="GO:0003723">
    <property type="term" value="F:RNA binding"/>
    <property type="evidence" value="ECO:0007669"/>
    <property type="project" value="TreeGrafter"/>
</dbReference>
<keyword evidence="5" id="KW-1185">Reference proteome</keyword>
<dbReference type="OrthoDB" id="10259236at2759"/>
<dbReference type="GO" id="GO:0006412">
    <property type="term" value="P:translation"/>
    <property type="evidence" value="ECO:0007669"/>
    <property type="project" value="InterPro"/>
</dbReference>
<feature type="compositionally biased region" description="Basic residues" evidence="3">
    <location>
        <begin position="78"/>
        <end position="92"/>
    </location>
</feature>
<evidence type="ECO:0000256" key="2">
    <source>
        <dbReference type="ARBA" id="ARBA00023274"/>
    </source>
</evidence>
<evidence type="ECO:0000256" key="1">
    <source>
        <dbReference type="ARBA" id="ARBA00022980"/>
    </source>
</evidence>
<reference evidence="4" key="1">
    <citation type="submission" date="2021-06" db="EMBL/GenBank/DDBJ databases">
        <authorList>
            <person name="Kallberg Y."/>
            <person name="Tangrot J."/>
            <person name="Rosling A."/>
        </authorList>
    </citation>
    <scope>NUCLEOTIDE SEQUENCE</scope>
    <source>
        <strain evidence="4">CL551</strain>
    </source>
</reference>
<evidence type="ECO:0000313" key="5">
    <source>
        <dbReference type="Proteomes" id="UP000789342"/>
    </source>
</evidence>
<dbReference type="PANTHER" id="PTHR10768">
    <property type="entry name" value="60S RIBOSOMAL PROTEIN L37"/>
    <property type="match status" value="1"/>
</dbReference>
<evidence type="ECO:0000313" key="4">
    <source>
        <dbReference type="EMBL" id="CAG8456459.1"/>
    </source>
</evidence>
<dbReference type="GO" id="GO:0022625">
    <property type="term" value="C:cytosolic large ribosomal subunit"/>
    <property type="evidence" value="ECO:0007669"/>
    <property type="project" value="TreeGrafter"/>
</dbReference>
<proteinExistence type="predicted"/>